<dbReference type="Proteomes" id="UP000807115">
    <property type="component" value="Chromosome 10"/>
</dbReference>
<feature type="region of interest" description="Disordered" evidence="1">
    <location>
        <begin position="1"/>
        <end position="28"/>
    </location>
</feature>
<dbReference type="AlphaFoldDB" id="A0A921Q398"/>
<gene>
    <name evidence="3" type="ORF">BDA96_10G097200</name>
</gene>
<evidence type="ECO:0000313" key="4">
    <source>
        <dbReference type="Proteomes" id="UP000807115"/>
    </source>
</evidence>
<sequence length="152" mass="17116">MQRPTTRQRLADQEAMDGPSAATFTTNRPQAETITNTELEECRNALEWRKNHNQSSAKRLQIKAEGICDGLLVATPERSCRPNGHVEEDEPLMPPVTPMVAVDIKSDDVSSKKKRKSEMQLMEYIAGYIGGMLFCRLINPTSWLLTDRPNTV</sequence>
<keyword evidence="2" id="KW-0472">Membrane</keyword>
<evidence type="ECO:0000256" key="2">
    <source>
        <dbReference type="SAM" id="Phobius"/>
    </source>
</evidence>
<protein>
    <submittedName>
        <fullName evidence="3">Uncharacterized protein</fullName>
    </submittedName>
</protein>
<dbReference type="EMBL" id="CM027689">
    <property type="protein sequence ID" value="KAG0513382.1"/>
    <property type="molecule type" value="Genomic_DNA"/>
</dbReference>
<organism evidence="3 4">
    <name type="scientific">Sorghum bicolor</name>
    <name type="common">Sorghum</name>
    <name type="synonym">Sorghum vulgare</name>
    <dbReference type="NCBI Taxonomy" id="4558"/>
    <lineage>
        <taxon>Eukaryota</taxon>
        <taxon>Viridiplantae</taxon>
        <taxon>Streptophyta</taxon>
        <taxon>Embryophyta</taxon>
        <taxon>Tracheophyta</taxon>
        <taxon>Spermatophyta</taxon>
        <taxon>Magnoliopsida</taxon>
        <taxon>Liliopsida</taxon>
        <taxon>Poales</taxon>
        <taxon>Poaceae</taxon>
        <taxon>PACMAD clade</taxon>
        <taxon>Panicoideae</taxon>
        <taxon>Andropogonodae</taxon>
        <taxon>Andropogoneae</taxon>
        <taxon>Sorghinae</taxon>
        <taxon>Sorghum</taxon>
    </lineage>
</organism>
<keyword evidence="2" id="KW-1133">Transmembrane helix</keyword>
<comment type="caution">
    <text evidence="3">The sequence shown here is derived from an EMBL/GenBank/DDBJ whole genome shotgun (WGS) entry which is preliminary data.</text>
</comment>
<evidence type="ECO:0000313" key="3">
    <source>
        <dbReference type="EMBL" id="KAG0513382.1"/>
    </source>
</evidence>
<evidence type="ECO:0000256" key="1">
    <source>
        <dbReference type="SAM" id="MobiDB-lite"/>
    </source>
</evidence>
<reference evidence="3" key="1">
    <citation type="journal article" date="2019" name="BMC Genomics">
        <title>A new reference genome for Sorghum bicolor reveals high levels of sequence similarity between sweet and grain genotypes: implications for the genetics of sugar metabolism.</title>
        <authorList>
            <person name="Cooper E.A."/>
            <person name="Brenton Z.W."/>
            <person name="Flinn B.S."/>
            <person name="Jenkins J."/>
            <person name="Shu S."/>
            <person name="Flowers D."/>
            <person name="Luo F."/>
            <person name="Wang Y."/>
            <person name="Xia P."/>
            <person name="Barry K."/>
            <person name="Daum C."/>
            <person name="Lipzen A."/>
            <person name="Yoshinaga Y."/>
            <person name="Schmutz J."/>
            <person name="Saski C."/>
            <person name="Vermerris W."/>
            <person name="Kresovich S."/>
        </authorList>
    </citation>
    <scope>NUCLEOTIDE SEQUENCE</scope>
</reference>
<keyword evidence="2" id="KW-0812">Transmembrane</keyword>
<accession>A0A921Q398</accession>
<name>A0A921Q398_SORBI</name>
<reference evidence="3" key="2">
    <citation type="submission" date="2020-10" db="EMBL/GenBank/DDBJ databases">
        <authorList>
            <person name="Cooper E.A."/>
            <person name="Brenton Z.W."/>
            <person name="Flinn B.S."/>
            <person name="Jenkins J."/>
            <person name="Shu S."/>
            <person name="Flowers D."/>
            <person name="Luo F."/>
            <person name="Wang Y."/>
            <person name="Xia P."/>
            <person name="Barry K."/>
            <person name="Daum C."/>
            <person name="Lipzen A."/>
            <person name="Yoshinaga Y."/>
            <person name="Schmutz J."/>
            <person name="Saski C."/>
            <person name="Vermerris W."/>
            <person name="Kresovich S."/>
        </authorList>
    </citation>
    <scope>NUCLEOTIDE SEQUENCE</scope>
</reference>
<proteinExistence type="predicted"/>
<feature type="transmembrane region" description="Helical" evidence="2">
    <location>
        <begin position="121"/>
        <end position="139"/>
    </location>
</feature>